<dbReference type="EMBL" id="VSRR010137295">
    <property type="protein sequence ID" value="MPD03672.1"/>
    <property type="molecule type" value="Genomic_DNA"/>
</dbReference>
<name>A0A5B7K019_PORTR</name>
<feature type="compositionally biased region" description="Low complexity" evidence="1">
    <location>
        <begin position="58"/>
        <end position="73"/>
    </location>
</feature>
<organism evidence="2 3">
    <name type="scientific">Portunus trituberculatus</name>
    <name type="common">Swimming crab</name>
    <name type="synonym">Neptunus trituberculatus</name>
    <dbReference type="NCBI Taxonomy" id="210409"/>
    <lineage>
        <taxon>Eukaryota</taxon>
        <taxon>Metazoa</taxon>
        <taxon>Ecdysozoa</taxon>
        <taxon>Arthropoda</taxon>
        <taxon>Crustacea</taxon>
        <taxon>Multicrustacea</taxon>
        <taxon>Malacostraca</taxon>
        <taxon>Eumalacostraca</taxon>
        <taxon>Eucarida</taxon>
        <taxon>Decapoda</taxon>
        <taxon>Pleocyemata</taxon>
        <taxon>Brachyura</taxon>
        <taxon>Eubrachyura</taxon>
        <taxon>Portunoidea</taxon>
        <taxon>Portunidae</taxon>
        <taxon>Portuninae</taxon>
        <taxon>Portunus</taxon>
    </lineage>
</organism>
<evidence type="ECO:0000256" key="1">
    <source>
        <dbReference type="SAM" id="MobiDB-lite"/>
    </source>
</evidence>
<comment type="caution">
    <text evidence="2">The sequence shown here is derived from an EMBL/GenBank/DDBJ whole genome shotgun (WGS) entry which is preliminary data.</text>
</comment>
<feature type="region of interest" description="Disordered" evidence="1">
    <location>
        <begin position="99"/>
        <end position="122"/>
    </location>
</feature>
<keyword evidence="3" id="KW-1185">Reference proteome</keyword>
<sequence length="122" mass="12925">MRDHQKKEEDHEEEEANKESPRTCHLNPSPVSLPTPTRPPHPTAARARTKCFPSPLATTSSVSFGSGSGNVNTRGVAGGSEVLGDVTIRLTGGLDTCQESLASPNTGTATRLHTARTQTPTH</sequence>
<dbReference type="AlphaFoldDB" id="A0A5B7K019"/>
<reference evidence="2 3" key="1">
    <citation type="submission" date="2019-05" db="EMBL/GenBank/DDBJ databases">
        <title>Another draft genome of Portunus trituberculatus and its Hox gene families provides insights of decapod evolution.</title>
        <authorList>
            <person name="Jeong J.-H."/>
            <person name="Song I."/>
            <person name="Kim S."/>
            <person name="Choi T."/>
            <person name="Kim D."/>
            <person name="Ryu S."/>
            <person name="Kim W."/>
        </authorList>
    </citation>
    <scope>NUCLEOTIDE SEQUENCE [LARGE SCALE GENOMIC DNA]</scope>
    <source>
        <tissue evidence="2">Muscle</tissue>
    </source>
</reference>
<evidence type="ECO:0000313" key="2">
    <source>
        <dbReference type="EMBL" id="MPD03672.1"/>
    </source>
</evidence>
<evidence type="ECO:0000313" key="3">
    <source>
        <dbReference type="Proteomes" id="UP000324222"/>
    </source>
</evidence>
<dbReference type="Proteomes" id="UP000324222">
    <property type="component" value="Unassembled WGS sequence"/>
</dbReference>
<protein>
    <submittedName>
        <fullName evidence="2">Uncharacterized protein</fullName>
    </submittedName>
</protein>
<feature type="region of interest" description="Disordered" evidence="1">
    <location>
        <begin position="1"/>
        <end position="78"/>
    </location>
</feature>
<accession>A0A5B7K019</accession>
<gene>
    <name evidence="2" type="ORF">E2C01_099319</name>
</gene>
<feature type="compositionally biased region" description="Pro residues" evidence="1">
    <location>
        <begin position="31"/>
        <end position="42"/>
    </location>
</feature>
<proteinExistence type="predicted"/>